<dbReference type="PIRSF" id="PIRSF000349">
    <property type="entry name" value="SODismutase"/>
    <property type="match status" value="1"/>
</dbReference>
<keyword evidence="8" id="KW-0732">Signal</keyword>
<dbReference type="EMBL" id="CP124755">
    <property type="protein sequence ID" value="WGZ89922.1"/>
    <property type="molecule type" value="Genomic_DNA"/>
</dbReference>
<gene>
    <name evidence="11" type="ORF">QJT80_10460</name>
</gene>
<dbReference type="SUPFAM" id="SSF46609">
    <property type="entry name" value="Fe,Mn superoxide dismutase (SOD), N-terminal domain"/>
    <property type="match status" value="1"/>
</dbReference>
<evidence type="ECO:0000256" key="4">
    <source>
        <dbReference type="ARBA" id="ARBA00023004"/>
    </source>
</evidence>
<name>A0AA95H2B2_9GAMM</name>
<dbReference type="Gene3D" id="3.55.40.20">
    <property type="entry name" value="Iron/manganese superoxide dismutase, C-terminal domain"/>
    <property type="match status" value="1"/>
</dbReference>
<proteinExistence type="inferred from homology"/>
<dbReference type="GO" id="GO:0004784">
    <property type="term" value="F:superoxide dismutase activity"/>
    <property type="evidence" value="ECO:0007669"/>
    <property type="project" value="UniProtKB-EC"/>
</dbReference>
<feature type="binding site" evidence="6">
    <location>
        <position position="124"/>
    </location>
    <ligand>
        <name>Mn(2+)</name>
        <dbReference type="ChEBI" id="CHEBI:29035"/>
    </ligand>
</feature>
<keyword evidence="3 7" id="KW-0560">Oxidoreductase</keyword>
<dbReference type="EC" id="1.15.1.1" evidence="7"/>
<dbReference type="FunFam" id="1.10.287.990:FF:000002">
    <property type="entry name" value="Superoxide dismutase"/>
    <property type="match status" value="1"/>
</dbReference>
<dbReference type="PANTHER" id="PTHR42769">
    <property type="entry name" value="SUPEROXIDE DISMUTASE"/>
    <property type="match status" value="1"/>
</dbReference>
<dbReference type="GO" id="GO:0046872">
    <property type="term" value="F:metal ion binding"/>
    <property type="evidence" value="ECO:0007669"/>
    <property type="project" value="UniProtKB-KW"/>
</dbReference>
<feature type="chain" id="PRO_5041678892" description="Superoxide dismutase" evidence="8">
    <location>
        <begin position="21"/>
        <end position="242"/>
    </location>
</feature>
<dbReference type="PRINTS" id="PR01703">
    <property type="entry name" value="MNSODISMTASE"/>
</dbReference>
<evidence type="ECO:0000313" key="11">
    <source>
        <dbReference type="EMBL" id="WGZ89922.1"/>
    </source>
</evidence>
<keyword evidence="2 6" id="KW-0479">Metal-binding</keyword>
<dbReference type="InterPro" id="IPR019831">
    <property type="entry name" value="Mn/Fe_SOD_N"/>
</dbReference>
<comment type="function">
    <text evidence="7">Destroys radicals which are normally produced within the cells and which are toxic to biological systems.</text>
</comment>
<comment type="catalytic activity">
    <reaction evidence="5 7">
        <text>2 superoxide + 2 H(+) = H2O2 + O2</text>
        <dbReference type="Rhea" id="RHEA:20696"/>
        <dbReference type="ChEBI" id="CHEBI:15378"/>
        <dbReference type="ChEBI" id="CHEBI:15379"/>
        <dbReference type="ChEBI" id="CHEBI:16240"/>
        <dbReference type="ChEBI" id="CHEBI:18421"/>
        <dbReference type="EC" id="1.15.1.1"/>
    </reaction>
</comment>
<feature type="binding site" evidence="6">
    <location>
        <position position="210"/>
    </location>
    <ligand>
        <name>Mn(2+)</name>
        <dbReference type="ChEBI" id="CHEBI:29035"/>
    </ligand>
</feature>
<dbReference type="Gene3D" id="1.10.287.990">
    <property type="entry name" value="Fe,Mn superoxide dismutase (SOD) domain"/>
    <property type="match status" value="1"/>
</dbReference>
<accession>A0AA95H2B2</accession>
<dbReference type="InterPro" id="IPR036314">
    <property type="entry name" value="SOD_C_sf"/>
</dbReference>
<evidence type="ECO:0000259" key="9">
    <source>
        <dbReference type="Pfam" id="PF00081"/>
    </source>
</evidence>
<dbReference type="InterPro" id="IPR001189">
    <property type="entry name" value="Mn/Fe_SOD"/>
</dbReference>
<reference evidence="11" key="2">
    <citation type="submission" date="2023-04" db="EMBL/GenBank/DDBJ databases">
        <authorList>
            <person name="Beletskiy A.V."/>
            <person name="Mardanov A.V."/>
            <person name="Ravin N.V."/>
        </authorList>
    </citation>
    <scope>NUCLEOTIDE SEQUENCE</scope>
    <source>
        <strain evidence="11">GKL-01</strain>
    </source>
</reference>
<protein>
    <recommendedName>
        <fullName evidence="7">Superoxide dismutase</fullName>
        <ecNumber evidence="7">1.15.1.1</ecNumber>
    </recommendedName>
</protein>
<feature type="domain" description="Manganese/iron superoxide dismutase C-terminal" evidence="10">
    <location>
        <begin position="141"/>
        <end position="238"/>
    </location>
</feature>
<evidence type="ECO:0000256" key="3">
    <source>
        <dbReference type="ARBA" id="ARBA00023002"/>
    </source>
</evidence>
<dbReference type="InterPro" id="IPR019833">
    <property type="entry name" value="Mn/Fe_SOD_BS"/>
</dbReference>
<dbReference type="Pfam" id="PF02777">
    <property type="entry name" value="Sod_Fe_C"/>
    <property type="match status" value="1"/>
</dbReference>
<evidence type="ECO:0000256" key="8">
    <source>
        <dbReference type="SAM" id="SignalP"/>
    </source>
</evidence>
<feature type="binding site" evidence="6">
    <location>
        <position position="72"/>
    </location>
    <ligand>
        <name>Mn(2+)</name>
        <dbReference type="ChEBI" id="CHEBI:29035"/>
    </ligand>
</feature>
<sequence length="242" mass="26395">MNRRHFLTMGMGLLSSSALLKTAQALESTPVPTAPTIVPAKPSNGGAYTLPSLPYAENALNPVISSETMSYHYGKHHQAYVNKLNELVVGTPFADMPLDMVVAATAKDSQHKAIFNNAAQTWNHNFYWQSLKPNGGGEPPAALKAKLESSFGSVEAAKKALADAAMTQFGSGWAWLVADGDKLKVVQTSNADVPFTNGLKPLLTIDVWEHAYYIDYRNKRADYVNALLDKLINWEFALKNLG</sequence>
<keyword evidence="4" id="KW-0408">Iron</keyword>
<dbReference type="InterPro" id="IPR036324">
    <property type="entry name" value="Mn/Fe_SOD_N_sf"/>
</dbReference>
<dbReference type="SUPFAM" id="SSF54719">
    <property type="entry name" value="Fe,Mn superoxide dismutase (SOD), C-terminal domain"/>
    <property type="match status" value="1"/>
</dbReference>
<dbReference type="Proteomes" id="UP001300672">
    <property type="component" value="Chromosome"/>
</dbReference>
<evidence type="ECO:0000259" key="10">
    <source>
        <dbReference type="Pfam" id="PF02777"/>
    </source>
</evidence>
<evidence type="ECO:0000256" key="5">
    <source>
        <dbReference type="ARBA" id="ARBA00049204"/>
    </source>
</evidence>
<reference evidence="11" key="1">
    <citation type="journal article" date="2023" name="Int. J. Mol. Sci.">
        <title>Metagenomics Revealed a New Genus 'Candidatus Thiocaldithrix dubininis' gen. nov., sp. nov. and a New Species 'Candidatus Thiothrix putei' sp. nov. in the Family Thiotrichaceae, Some Members of Which Have Traits of Both Na+- and H+-Motive Energetics.</title>
        <authorList>
            <person name="Ravin N.V."/>
            <person name="Muntyan M.S."/>
            <person name="Smolyakov D.D."/>
            <person name="Rudenko T.S."/>
            <person name="Beletsky A.V."/>
            <person name="Mardanov A.V."/>
            <person name="Grabovich M.Y."/>
        </authorList>
    </citation>
    <scope>NUCLEOTIDE SEQUENCE</scope>
    <source>
        <strain evidence="11">GKL-01</strain>
    </source>
</reference>
<feature type="binding site" evidence="6">
    <location>
        <position position="206"/>
    </location>
    <ligand>
        <name>Mn(2+)</name>
        <dbReference type="ChEBI" id="CHEBI:29035"/>
    </ligand>
</feature>
<dbReference type="PANTHER" id="PTHR42769:SF3">
    <property type="entry name" value="SUPEROXIDE DISMUTASE [FE] 2, CHLOROPLASTIC"/>
    <property type="match status" value="1"/>
</dbReference>
<feature type="signal peptide" evidence="8">
    <location>
        <begin position="1"/>
        <end position="20"/>
    </location>
</feature>
<feature type="domain" description="Manganese/iron superoxide dismutase N-terminal" evidence="9">
    <location>
        <begin position="48"/>
        <end position="131"/>
    </location>
</feature>
<evidence type="ECO:0000256" key="6">
    <source>
        <dbReference type="PIRSR" id="PIRSR000349-1"/>
    </source>
</evidence>
<evidence type="ECO:0000256" key="2">
    <source>
        <dbReference type="ARBA" id="ARBA00022723"/>
    </source>
</evidence>
<dbReference type="InterPro" id="IPR019832">
    <property type="entry name" value="Mn/Fe_SOD_C"/>
</dbReference>
<organism evidence="11">
    <name type="scientific">Candidatus Thiocaldithrix dubininis</name>
    <dbReference type="NCBI Taxonomy" id="3080823"/>
    <lineage>
        <taxon>Bacteria</taxon>
        <taxon>Pseudomonadati</taxon>
        <taxon>Pseudomonadota</taxon>
        <taxon>Gammaproteobacteria</taxon>
        <taxon>Thiotrichales</taxon>
        <taxon>Thiotrichaceae</taxon>
        <taxon>Candidatus Thiocaldithrix</taxon>
    </lineage>
</organism>
<comment type="similarity">
    <text evidence="1 7">Belongs to the iron/manganese superoxide dismutase family.</text>
</comment>
<evidence type="ECO:0000256" key="1">
    <source>
        <dbReference type="ARBA" id="ARBA00008714"/>
    </source>
</evidence>
<dbReference type="AlphaFoldDB" id="A0AA95H2B2"/>
<dbReference type="Pfam" id="PF00081">
    <property type="entry name" value="Sod_Fe_N"/>
    <property type="match status" value="1"/>
</dbReference>
<evidence type="ECO:0000256" key="7">
    <source>
        <dbReference type="RuleBase" id="RU000414"/>
    </source>
</evidence>
<dbReference type="PROSITE" id="PS00088">
    <property type="entry name" value="SOD_MN"/>
    <property type="match status" value="1"/>
</dbReference>
<dbReference type="KEGG" id="tdu:QJT80_10460"/>